<gene>
    <name evidence="2" type="ORF">glysoja_029375</name>
</gene>
<keyword evidence="1" id="KW-0472">Membrane</keyword>
<reference evidence="2" key="1">
    <citation type="submission" date="2014-07" db="EMBL/GenBank/DDBJ databases">
        <title>Identification of a novel salt tolerance gene in wild soybean by whole-genome sequencing.</title>
        <authorList>
            <person name="Lam H.-M."/>
            <person name="Qi X."/>
            <person name="Li M.-W."/>
            <person name="Liu X."/>
            <person name="Xie M."/>
            <person name="Ni M."/>
            <person name="Xu X."/>
        </authorList>
    </citation>
    <scope>NUCLEOTIDE SEQUENCE [LARGE SCALE GENOMIC DNA]</scope>
    <source>
        <tissue evidence="2">Root</tissue>
    </source>
</reference>
<dbReference type="Proteomes" id="UP000053555">
    <property type="component" value="Unassembled WGS sequence"/>
</dbReference>
<dbReference type="AlphaFoldDB" id="A0A0B2PU52"/>
<keyword evidence="1" id="KW-0812">Transmembrane</keyword>
<evidence type="ECO:0000313" key="2">
    <source>
        <dbReference type="EMBL" id="KHN12841.1"/>
    </source>
</evidence>
<evidence type="ECO:0000256" key="1">
    <source>
        <dbReference type="SAM" id="Phobius"/>
    </source>
</evidence>
<accession>A0A0B2PU52</accession>
<keyword evidence="1" id="KW-1133">Transmembrane helix</keyword>
<proteinExistence type="predicted"/>
<sequence>MVSFNLHAEKCPLGKPTGRLIHTHVSFFRQYKHLFISSIPSYLTITKSPLSLSLFHTLTFSVLLFSLLSPSWNNRVGRKKRVSKMRPKDGFFIKGPYKGGFFLMHVASSSSKCKVAMSMTMVNDPLRRIGRCDQKKEAISGSEIGADNSPAAGAASSF</sequence>
<protein>
    <submittedName>
        <fullName evidence="2">Uncharacterized protein</fullName>
    </submittedName>
</protein>
<organism evidence="2">
    <name type="scientific">Glycine soja</name>
    <name type="common">Wild soybean</name>
    <dbReference type="NCBI Taxonomy" id="3848"/>
    <lineage>
        <taxon>Eukaryota</taxon>
        <taxon>Viridiplantae</taxon>
        <taxon>Streptophyta</taxon>
        <taxon>Embryophyta</taxon>
        <taxon>Tracheophyta</taxon>
        <taxon>Spermatophyta</taxon>
        <taxon>Magnoliopsida</taxon>
        <taxon>eudicotyledons</taxon>
        <taxon>Gunneridae</taxon>
        <taxon>Pentapetalae</taxon>
        <taxon>rosids</taxon>
        <taxon>fabids</taxon>
        <taxon>Fabales</taxon>
        <taxon>Fabaceae</taxon>
        <taxon>Papilionoideae</taxon>
        <taxon>50 kb inversion clade</taxon>
        <taxon>NPAAA clade</taxon>
        <taxon>indigoferoid/millettioid clade</taxon>
        <taxon>Phaseoleae</taxon>
        <taxon>Glycine</taxon>
        <taxon>Glycine subgen. Soja</taxon>
    </lineage>
</organism>
<dbReference type="EMBL" id="KN662943">
    <property type="protein sequence ID" value="KHN12841.1"/>
    <property type="molecule type" value="Genomic_DNA"/>
</dbReference>
<name>A0A0B2PU52_GLYSO</name>
<feature type="transmembrane region" description="Helical" evidence="1">
    <location>
        <begin position="50"/>
        <end position="72"/>
    </location>
</feature>